<dbReference type="SUPFAM" id="SSF53756">
    <property type="entry name" value="UDP-Glycosyltransferase/glycogen phosphorylase"/>
    <property type="match status" value="1"/>
</dbReference>
<organism evidence="8 9">
    <name type="scientific">Prunus armeniaca</name>
    <name type="common">Apricot</name>
    <name type="synonym">Armeniaca vulgaris</name>
    <dbReference type="NCBI Taxonomy" id="36596"/>
    <lineage>
        <taxon>Eukaryota</taxon>
        <taxon>Viridiplantae</taxon>
        <taxon>Streptophyta</taxon>
        <taxon>Embryophyta</taxon>
        <taxon>Tracheophyta</taxon>
        <taxon>Spermatophyta</taxon>
        <taxon>Magnoliopsida</taxon>
        <taxon>eudicotyledons</taxon>
        <taxon>Gunneridae</taxon>
        <taxon>Pentapetalae</taxon>
        <taxon>rosids</taxon>
        <taxon>fabids</taxon>
        <taxon>Rosales</taxon>
        <taxon>Rosaceae</taxon>
        <taxon>Amygdaloideae</taxon>
        <taxon>Amygdaleae</taxon>
        <taxon>Prunus</taxon>
    </lineage>
</organism>
<evidence type="ECO:0000256" key="2">
    <source>
        <dbReference type="ARBA" id="ARBA00004370"/>
    </source>
</evidence>
<keyword evidence="7" id="KW-0472">Membrane</keyword>
<dbReference type="PANTHER" id="PTHR46132:SF1">
    <property type="entry name" value="DIGALACTOSYLDIACYLGLYCEROL SYNTHASE 2, CHLOROPLASTIC"/>
    <property type="match status" value="1"/>
</dbReference>
<dbReference type="CDD" id="cd01635">
    <property type="entry name" value="Glycosyltransferase_GTB-type"/>
    <property type="match status" value="1"/>
</dbReference>
<protein>
    <recommendedName>
        <fullName evidence="10">Digalactosyldiacylglycerol synthase</fullName>
    </recommendedName>
</protein>
<dbReference type="GO" id="GO:0009707">
    <property type="term" value="C:chloroplast outer membrane"/>
    <property type="evidence" value="ECO:0007669"/>
    <property type="project" value="TreeGrafter"/>
</dbReference>
<accession>A0A6J5U0R1</accession>
<evidence type="ECO:0008006" key="10">
    <source>
        <dbReference type="Google" id="ProtNLM"/>
    </source>
</evidence>
<dbReference type="Proteomes" id="UP000507222">
    <property type="component" value="Unassembled WGS sequence"/>
</dbReference>
<evidence type="ECO:0000256" key="5">
    <source>
        <dbReference type="ARBA" id="ARBA00022640"/>
    </source>
</evidence>
<keyword evidence="6" id="KW-0808">Transferase</keyword>
<dbReference type="InterPro" id="IPR044525">
    <property type="entry name" value="DGDG1/2"/>
</dbReference>
<evidence type="ECO:0000256" key="4">
    <source>
        <dbReference type="ARBA" id="ARBA00022528"/>
    </source>
</evidence>
<sequence>MDKKRQIAIFTTASLPWMTGTAVNPLFRAAYLAKDGERIVTLVIPWLSLKDQKLVYPNNITFSSPAEQETYVRHWVDERTGFKSDFDKRSILAVGDISERIPDEKADIAILEEPEHLTWYHHGKRWKIKFRLVVIRLSAATQDYPKSIICNVHGVNPKFLEIGKKKLEQQQNGIQAFTKGAYYIGKMVWSKGYKELLELLLDNQKELTGLEVDLYGTGEDSDQVQETAKRLELAVRVHPGRDHADLLFHDYKVFLIQAPQTWFAPPQQKHWQWLTRHALAEEPAQPTDAQRHKLSWEAATERFLRVTELDQEFTRKLSKSPTKNFMSTSLGLSSSMEGASAYVHHVASGFEATRRIFGAIPKSLQPDEEQCQELGLPIPAVSGHAYLATEESKSSGVEGQWMQAARATAKESEKVQVFFAWEPPCNGQFKLNVDGSGRSSSGCIGAGGVIRNLRAYAARAMDAATVVQLVQKPDLFGYHPLAPLTLSLANWSYNTDLGQCILESAPSWVSSKLLDDLPGVVHSLLVCLNHPELKLVNMAGESSSNLPAGWVQGTERKEDGTKVKYFVHLGTGVRVNSVEDMLHYKNSESGEIIPSRLEAAPKSAINSAVATSSDHETYCTLPEWACDSGQNKEVTTLYTLELDFYFHTPRTCPPSSYATSSFFNMPTLLRHAAWGLVSDNYVVKPATERSYGATSFKLGGHEDEETPSKVQLKALLYI</sequence>
<dbReference type="GO" id="GO:0019375">
    <property type="term" value="P:galactolipid biosynthetic process"/>
    <property type="evidence" value="ECO:0007669"/>
    <property type="project" value="TreeGrafter"/>
</dbReference>
<evidence type="ECO:0000256" key="1">
    <source>
        <dbReference type="ARBA" id="ARBA00004229"/>
    </source>
</evidence>
<evidence type="ECO:0000313" key="8">
    <source>
        <dbReference type="EMBL" id="CAB4269920.1"/>
    </source>
</evidence>
<dbReference type="EMBL" id="CAEKDK010000002">
    <property type="protein sequence ID" value="CAB4269920.1"/>
    <property type="molecule type" value="Genomic_DNA"/>
</dbReference>
<evidence type="ECO:0000313" key="9">
    <source>
        <dbReference type="Proteomes" id="UP000507222"/>
    </source>
</evidence>
<comment type="subcellular location">
    <subcellularLocation>
        <location evidence="2">Membrane</location>
    </subcellularLocation>
    <subcellularLocation>
        <location evidence="1">Plastid</location>
        <location evidence="1">Chloroplast</location>
    </subcellularLocation>
</comment>
<name>A0A6J5U0R1_PRUAR</name>
<evidence type="ECO:0000256" key="6">
    <source>
        <dbReference type="ARBA" id="ARBA00022679"/>
    </source>
</evidence>
<dbReference type="GO" id="GO:0046481">
    <property type="term" value="F:digalactosyldiacylglycerol synthase activity"/>
    <property type="evidence" value="ECO:0007669"/>
    <property type="project" value="InterPro"/>
</dbReference>
<evidence type="ECO:0000256" key="3">
    <source>
        <dbReference type="ARBA" id="ARBA00009481"/>
    </source>
</evidence>
<comment type="similarity">
    <text evidence="3">Belongs to the glycosyltransferase group 1 family. Glycosyltransferase 4 subfamily.</text>
</comment>
<dbReference type="PANTHER" id="PTHR46132">
    <property type="entry name" value="DIGALACTOSYLDIACYLGLYCEROL SYNTHASE 2, CHLOROPLASTIC"/>
    <property type="match status" value="1"/>
</dbReference>
<reference evidence="8 9" key="1">
    <citation type="submission" date="2020-05" db="EMBL/GenBank/DDBJ databases">
        <authorList>
            <person name="Campoy J."/>
            <person name="Schneeberger K."/>
            <person name="Spophaly S."/>
        </authorList>
    </citation>
    <scope>NUCLEOTIDE SEQUENCE [LARGE SCALE GENOMIC DNA]</scope>
    <source>
        <strain evidence="8">PruArmRojPasFocal</strain>
    </source>
</reference>
<keyword evidence="4" id="KW-0150">Chloroplast</keyword>
<dbReference type="AlphaFoldDB" id="A0A6J5U0R1"/>
<evidence type="ECO:0000256" key="7">
    <source>
        <dbReference type="ARBA" id="ARBA00023136"/>
    </source>
</evidence>
<gene>
    <name evidence="8" type="ORF">CURHAP_LOCUS15771</name>
</gene>
<keyword evidence="5" id="KW-0934">Plastid</keyword>
<proteinExistence type="inferred from homology"/>